<proteinExistence type="predicted"/>
<feature type="region of interest" description="Disordered" evidence="1">
    <location>
        <begin position="88"/>
        <end position="107"/>
    </location>
</feature>
<evidence type="ECO:0000313" key="3">
    <source>
        <dbReference type="Proteomes" id="UP001266305"/>
    </source>
</evidence>
<protein>
    <submittedName>
        <fullName evidence="2">Uncharacterized protein</fullName>
    </submittedName>
</protein>
<feature type="region of interest" description="Disordered" evidence="1">
    <location>
        <begin position="1"/>
        <end position="25"/>
    </location>
</feature>
<keyword evidence="3" id="KW-1185">Reference proteome</keyword>
<comment type="caution">
    <text evidence="2">The sequence shown here is derived from an EMBL/GenBank/DDBJ whole genome shotgun (WGS) entry which is preliminary data.</text>
</comment>
<organism evidence="2 3">
    <name type="scientific">Saguinus oedipus</name>
    <name type="common">Cotton-top tamarin</name>
    <name type="synonym">Oedipomidas oedipus</name>
    <dbReference type="NCBI Taxonomy" id="9490"/>
    <lineage>
        <taxon>Eukaryota</taxon>
        <taxon>Metazoa</taxon>
        <taxon>Chordata</taxon>
        <taxon>Craniata</taxon>
        <taxon>Vertebrata</taxon>
        <taxon>Euteleostomi</taxon>
        <taxon>Mammalia</taxon>
        <taxon>Eutheria</taxon>
        <taxon>Euarchontoglires</taxon>
        <taxon>Primates</taxon>
        <taxon>Haplorrhini</taxon>
        <taxon>Platyrrhini</taxon>
        <taxon>Cebidae</taxon>
        <taxon>Callitrichinae</taxon>
        <taxon>Saguinus</taxon>
    </lineage>
</organism>
<accession>A0ABQ9U052</accession>
<name>A0ABQ9U052_SAGOE</name>
<dbReference type="EMBL" id="JASSZA010000017">
    <property type="protein sequence ID" value="KAK2090433.1"/>
    <property type="molecule type" value="Genomic_DNA"/>
</dbReference>
<evidence type="ECO:0000256" key="1">
    <source>
        <dbReference type="SAM" id="MobiDB-lite"/>
    </source>
</evidence>
<gene>
    <name evidence="2" type="ORF">P7K49_031689</name>
</gene>
<sequence>MDDNNEMGKEQMQREELTESDVSVEKEQVKLTLQFPVSMEETQKEKKSRDEETFLRENTGKKWLRMEPFEKRKEDLWRQREVWHNSKEELWRNATPEAGKGAPDGDSQVRQTLEDDLWEYIYENHIESFSNDVSILLLQTHTVGHYDAKLPVQLKPLDDVLTSLLLLLREFYSNRGE</sequence>
<dbReference type="Proteomes" id="UP001266305">
    <property type="component" value="Unassembled WGS sequence"/>
</dbReference>
<reference evidence="2 3" key="1">
    <citation type="submission" date="2023-05" db="EMBL/GenBank/DDBJ databases">
        <title>B98-5 Cell Line De Novo Hybrid Assembly: An Optical Mapping Approach.</title>
        <authorList>
            <person name="Kananen K."/>
            <person name="Auerbach J.A."/>
            <person name="Kautto E."/>
            <person name="Blachly J.S."/>
        </authorList>
    </citation>
    <scope>NUCLEOTIDE SEQUENCE [LARGE SCALE GENOMIC DNA]</scope>
    <source>
        <strain evidence="2">B95-8</strain>
        <tissue evidence="2">Cell line</tissue>
    </source>
</reference>
<evidence type="ECO:0000313" key="2">
    <source>
        <dbReference type="EMBL" id="KAK2090433.1"/>
    </source>
</evidence>